<dbReference type="InterPro" id="IPR002938">
    <property type="entry name" value="FAD-bd"/>
</dbReference>
<dbReference type="PANTHER" id="PTHR46972">
    <property type="entry name" value="MONOOXYGENASE ASQM-RELATED"/>
    <property type="match status" value="1"/>
</dbReference>
<keyword evidence="2" id="KW-0274">FAD</keyword>
<reference evidence="7 8" key="1">
    <citation type="submission" date="2014-04" db="EMBL/GenBank/DDBJ databases">
        <authorList>
            <consortium name="DOE Joint Genome Institute"/>
            <person name="Kuo A."/>
            <person name="Zuccaro A."/>
            <person name="Kohler A."/>
            <person name="Nagy L.G."/>
            <person name="Floudas D."/>
            <person name="Copeland A."/>
            <person name="Barry K.W."/>
            <person name="Cichocki N."/>
            <person name="Veneault-Fourrey C."/>
            <person name="LaButti K."/>
            <person name="Lindquist E.A."/>
            <person name="Lipzen A."/>
            <person name="Lundell T."/>
            <person name="Morin E."/>
            <person name="Murat C."/>
            <person name="Sun H."/>
            <person name="Tunlid A."/>
            <person name="Henrissat B."/>
            <person name="Grigoriev I.V."/>
            <person name="Hibbett D.S."/>
            <person name="Martin F."/>
            <person name="Nordberg H.P."/>
            <person name="Cantor M.N."/>
            <person name="Hua S.X."/>
        </authorList>
    </citation>
    <scope>NUCLEOTIDE SEQUENCE [LARGE SCALE GENOMIC DNA]</scope>
    <source>
        <strain evidence="7 8">MAFF 305830</strain>
    </source>
</reference>
<feature type="compositionally biased region" description="Basic and acidic residues" evidence="5">
    <location>
        <begin position="99"/>
        <end position="110"/>
    </location>
</feature>
<proteinExistence type="inferred from homology"/>
<keyword evidence="4" id="KW-0503">Monooxygenase</keyword>
<dbReference type="GO" id="GO:0046677">
    <property type="term" value="P:response to antibiotic"/>
    <property type="evidence" value="ECO:0007669"/>
    <property type="project" value="InterPro"/>
</dbReference>
<evidence type="ECO:0000256" key="5">
    <source>
        <dbReference type="SAM" id="MobiDB-lite"/>
    </source>
</evidence>
<name>A0A0C2WEH0_SERVB</name>
<evidence type="ECO:0000313" key="7">
    <source>
        <dbReference type="EMBL" id="KIM24853.1"/>
    </source>
</evidence>
<evidence type="ECO:0000259" key="6">
    <source>
        <dbReference type="Pfam" id="PF01494"/>
    </source>
</evidence>
<accession>A0A0C2WEH0</accession>
<dbReference type="STRING" id="933852.A0A0C2WEH0"/>
<dbReference type="EMBL" id="KN824319">
    <property type="protein sequence ID" value="KIM24853.1"/>
    <property type="molecule type" value="Genomic_DNA"/>
</dbReference>
<keyword evidence="8" id="KW-1185">Reference proteome</keyword>
<dbReference type="AlphaFoldDB" id="A0A0C2WEH0"/>
<evidence type="ECO:0000256" key="4">
    <source>
        <dbReference type="ARBA" id="ARBA00023033"/>
    </source>
</evidence>
<dbReference type="Proteomes" id="UP000054097">
    <property type="component" value="Unassembled WGS sequence"/>
</dbReference>
<dbReference type="SUPFAM" id="SSF51905">
    <property type="entry name" value="FAD/NAD(P)-binding domain"/>
    <property type="match status" value="1"/>
</dbReference>
<feature type="domain" description="FAD-binding" evidence="6">
    <location>
        <begin position="5"/>
        <end position="206"/>
    </location>
</feature>
<evidence type="ECO:0000256" key="1">
    <source>
        <dbReference type="ARBA" id="ARBA00022630"/>
    </source>
</evidence>
<keyword evidence="1" id="KW-0285">Flavoprotein</keyword>
<dbReference type="InterPro" id="IPR043683">
    <property type="entry name" value="TetX_monooxygenase"/>
</dbReference>
<evidence type="ECO:0000313" key="8">
    <source>
        <dbReference type="Proteomes" id="UP000054097"/>
    </source>
</evidence>
<dbReference type="PRINTS" id="PR00420">
    <property type="entry name" value="RNGMNOXGNASE"/>
</dbReference>
<dbReference type="OrthoDB" id="655030at2759"/>
<dbReference type="GO" id="GO:0071949">
    <property type="term" value="F:FAD binding"/>
    <property type="evidence" value="ECO:0007669"/>
    <property type="project" value="InterPro"/>
</dbReference>
<organism evidence="7 8">
    <name type="scientific">Serendipita vermifera MAFF 305830</name>
    <dbReference type="NCBI Taxonomy" id="933852"/>
    <lineage>
        <taxon>Eukaryota</taxon>
        <taxon>Fungi</taxon>
        <taxon>Dikarya</taxon>
        <taxon>Basidiomycota</taxon>
        <taxon>Agaricomycotina</taxon>
        <taxon>Agaricomycetes</taxon>
        <taxon>Sebacinales</taxon>
        <taxon>Serendipitaceae</taxon>
        <taxon>Serendipita</taxon>
    </lineage>
</organism>
<dbReference type="HOGENOM" id="CLU_009665_4_0_1"/>
<dbReference type="HAMAP" id="MF_00845">
    <property type="entry name" value="TetX_monooxygenase"/>
    <property type="match status" value="1"/>
</dbReference>
<dbReference type="PANTHER" id="PTHR46972:SF1">
    <property type="entry name" value="FAD DEPENDENT OXIDOREDUCTASE DOMAIN-CONTAINING PROTEIN"/>
    <property type="match status" value="1"/>
</dbReference>
<evidence type="ECO:0000256" key="3">
    <source>
        <dbReference type="ARBA" id="ARBA00023002"/>
    </source>
</evidence>
<keyword evidence="3" id="KW-0560">Oxidoreductase</keyword>
<dbReference type="Pfam" id="PF01494">
    <property type="entry name" value="FAD_binding_3"/>
    <property type="match status" value="2"/>
</dbReference>
<feature type="region of interest" description="Disordered" evidence="5">
    <location>
        <begin position="79"/>
        <end position="110"/>
    </location>
</feature>
<evidence type="ECO:0000256" key="2">
    <source>
        <dbReference type="ARBA" id="ARBA00022827"/>
    </source>
</evidence>
<dbReference type="Gene3D" id="3.50.50.60">
    <property type="entry name" value="FAD/NAD(P)-binding domain"/>
    <property type="match status" value="1"/>
</dbReference>
<sequence>MPPSHVHIVGAGLGGLTLARILQLSNILVTVYERETDPVSRAQGGTLDMHTQTGQKALRLAKLHDKFEEQCSRLADTMMIRGKDGGPPGEGPPDDNEDHDGPPDGDRPEIDRGILRKILLDSLEPGTVQWGHTLRSITPTATGMHRLVVETANSTFKTFVAEFVVGADGAWSKMRPILTPAVPAYTGVTFVETELHDVDSQHPEIAQLVGDGTMSAIQDSKGIIVQRNSGGKCKVYLAFRVAQSWASVDSGIPFDSDAETTRARLVGLFEGWSEGLLNVLRVAEPNFIPRPLFAMDPETRWETKEGITLLGDAAHVMSPFAGEGANLAMIDAAELGYALAGKNLSGEEASTSVTQAVAAFESRMFKRAKPAAEESAKNLDLFISDQAPFAVAEMMKEMMSRGPPPS</sequence>
<dbReference type="GO" id="GO:0004497">
    <property type="term" value="F:monooxygenase activity"/>
    <property type="evidence" value="ECO:0007669"/>
    <property type="project" value="UniProtKB-KW"/>
</dbReference>
<protein>
    <recommendedName>
        <fullName evidence="6">FAD-binding domain-containing protein</fullName>
    </recommendedName>
</protein>
<dbReference type="InterPro" id="IPR036188">
    <property type="entry name" value="FAD/NAD-bd_sf"/>
</dbReference>
<gene>
    <name evidence="7" type="ORF">M408DRAFT_331526</name>
</gene>
<reference evidence="8" key="2">
    <citation type="submission" date="2015-01" db="EMBL/GenBank/DDBJ databases">
        <title>Evolutionary Origins and Diversification of the Mycorrhizal Mutualists.</title>
        <authorList>
            <consortium name="DOE Joint Genome Institute"/>
            <consortium name="Mycorrhizal Genomics Consortium"/>
            <person name="Kohler A."/>
            <person name="Kuo A."/>
            <person name="Nagy L.G."/>
            <person name="Floudas D."/>
            <person name="Copeland A."/>
            <person name="Barry K.W."/>
            <person name="Cichocki N."/>
            <person name="Veneault-Fourrey C."/>
            <person name="LaButti K."/>
            <person name="Lindquist E.A."/>
            <person name="Lipzen A."/>
            <person name="Lundell T."/>
            <person name="Morin E."/>
            <person name="Murat C."/>
            <person name="Riley R."/>
            <person name="Ohm R."/>
            <person name="Sun H."/>
            <person name="Tunlid A."/>
            <person name="Henrissat B."/>
            <person name="Grigoriev I.V."/>
            <person name="Hibbett D.S."/>
            <person name="Martin F."/>
        </authorList>
    </citation>
    <scope>NUCLEOTIDE SEQUENCE [LARGE SCALE GENOMIC DNA]</scope>
    <source>
        <strain evidence="8">MAFF 305830</strain>
    </source>
</reference>
<feature type="domain" description="FAD-binding" evidence="6">
    <location>
        <begin position="304"/>
        <end position="341"/>
    </location>
</feature>